<dbReference type="EMBL" id="PSNY01000009">
    <property type="protein sequence ID" value="PPE69807.1"/>
    <property type="molecule type" value="Genomic_DNA"/>
</dbReference>
<proteinExistence type="predicted"/>
<organism evidence="1 2">
    <name type="scientific">Caldimonas thermodepolymerans</name>
    <dbReference type="NCBI Taxonomy" id="215580"/>
    <lineage>
        <taxon>Bacteria</taxon>
        <taxon>Pseudomonadati</taxon>
        <taxon>Pseudomonadota</taxon>
        <taxon>Betaproteobacteria</taxon>
        <taxon>Burkholderiales</taxon>
        <taxon>Sphaerotilaceae</taxon>
        <taxon>Caldimonas</taxon>
    </lineage>
</organism>
<dbReference type="Pfam" id="PF07958">
    <property type="entry name" value="DUF1688"/>
    <property type="match status" value="1"/>
</dbReference>
<dbReference type="InterPro" id="IPR012469">
    <property type="entry name" value="DUF1688"/>
</dbReference>
<evidence type="ECO:0000313" key="2">
    <source>
        <dbReference type="Proteomes" id="UP000239406"/>
    </source>
</evidence>
<keyword evidence="2" id="KW-1185">Reference proteome</keyword>
<dbReference type="AlphaFoldDB" id="A0A2S5T4J7"/>
<dbReference type="PANTHER" id="PTHR31687">
    <property type="match status" value="1"/>
</dbReference>
<evidence type="ECO:0000313" key="1">
    <source>
        <dbReference type="EMBL" id="PPE69807.1"/>
    </source>
</evidence>
<dbReference type="Proteomes" id="UP000239406">
    <property type="component" value="Unassembled WGS sequence"/>
</dbReference>
<comment type="caution">
    <text evidence="1">The sequence shown here is derived from an EMBL/GenBank/DDBJ whole genome shotgun (WGS) entry which is preliminary data.</text>
</comment>
<gene>
    <name evidence="1" type="ORF">C1702_10010</name>
</gene>
<name>A0A2S5T4J7_9BURK</name>
<dbReference type="PANTHER" id="PTHR31687:SF3">
    <property type="entry name" value="PROTEIN URG3"/>
    <property type="match status" value="1"/>
</dbReference>
<accession>A0A2S5T4J7</accession>
<reference evidence="1 2" key="1">
    <citation type="submission" date="2018-02" db="EMBL/GenBank/DDBJ databases">
        <title>Reclassifiation of [Polyangium] brachysporum DSM 7029 as Guopingzhaonella breviflexa gen. nov., sp. nov., a member of the family Comamonadaceae.</title>
        <authorList>
            <person name="Tang B."/>
        </authorList>
    </citation>
    <scope>NUCLEOTIDE SEQUENCE [LARGE SCALE GENOMIC DNA]</scope>
    <source>
        <strain evidence="1 2">DSM 15344</strain>
    </source>
</reference>
<protein>
    <submittedName>
        <fullName evidence="1">DUF1688 domain-containing protein</fullName>
    </submittedName>
</protein>
<sequence>MSHTPHALAHGPGWHTPVPPQHPAAPLLGAEAVRTHCAEVMAWVEAGHSAHFSWHPERLADTAAYVVDTIRRHYPSLAVPYHSRWRHFEAGGVDRWARLAGEAGLDADVRERARVRIDLVIPSVLLDAGAGPDWRYVDAVAGQTLARSEGLAVASLDLFASGAFSAHPAQPLRSEAAALARMTPQRLAAGFQVREDNPLVGLEGRAALLRRLGEVVQATPAVFGPAGRLGHLLDFLEAHATDGRIEAGLVLATLLRALGPVWPGRIGLDGVSLGDCWRHPAASGGLVPFHKLTQWLTYSLLEPLEDAGLVVTGLDALTGLPEYRNGGLLLDLGLLQPRDPGFFEATWTVDSEAVVEWRAVTVIALDRLVAEVRRRLGLTEVQFPLARVLEGGTWAAGRRAAAERRPGGGPPLRLVSDGTVF</sequence>
<dbReference type="RefSeq" id="WP_104357556.1">
    <property type="nucleotide sequence ID" value="NZ_CP064338.1"/>
</dbReference>